<dbReference type="Pfam" id="PF03828">
    <property type="entry name" value="PAP_assoc"/>
    <property type="match status" value="1"/>
</dbReference>
<dbReference type="InterPro" id="IPR054708">
    <property type="entry name" value="MTPAP-like_central"/>
</dbReference>
<feature type="region of interest" description="Disordered" evidence="8">
    <location>
        <begin position="508"/>
        <end position="656"/>
    </location>
</feature>
<evidence type="ECO:0000256" key="4">
    <source>
        <dbReference type="ARBA" id="ARBA00012388"/>
    </source>
</evidence>
<proteinExistence type="inferred from homology"/>
<feature type="compositionally biased region" description="Basic residues" evidence="8">
    <location>
        <begin position="583"/>
        <end position="595"/>
    </location>
</feature>
<evidence type="ECO:0000259" key="10">
    <source>
        <dbReference type="Pfam" id="PF22600"/>
    </source>
</evidence>
<dbReference type="Gene3D" id="1.10.1410.10">
    <property type="match status" value="1"/>
</dbReference>
<dbReference type="PANTHER" id="PTHR12271">
    <property type="entry name" value="POLY A POLYMERASE CID PAP -RELATED"/>
    <property type="match status" value="1"/>
</dbReference>
<feature type="compositionally biased region" description="Polar residues" evidence="8">
    <location>
        <begin position="567"/>
        <end position="577"/>
    </location>
</feature>
<dbReference type="PANTHER" id="PTHR12271:SF113">
    <property type="entry name" value="POLY(A) RNA POLYMERASE CID11"/>
    <property type="match status" value="1"/>
</dbReference>
<evidence type="ECO:0000256" key="1">
    <source>
        <dbReference type="ARBA" id="ARBA00001936"/>
    </source>
</evidence>
<dbReference type="SUPFAM" id="SSF81301">
    <property type="entry name" value="Nucleotidyltransferase"/>
    <property type="match status" value="1"/>
</dbReference>
<dbReference type="Gene3D" id="3.30.460.10">
    <property type="entry name" value="Beta Polymerase, domain 2"/>
    <property type="match status" value="1"/>
</dbReference>
<dbReference type="CDD" id="cd05402">
    <property type="entry name" value="NT_PAP_TUTase"/>
    <property type="match status" value="1"/>
</dbReference>
<name>A0ABR3AN08_PHYBL</name>
<keyword evidence="7" id="KW-0460">Magnesium</keyword>
<dbReference type="EC" id="2.7.7.19" evidence="4"/>
<evidence type="ECO:0000259" key="9">
    <source>
        <dbReference type="Pfam" id="PF03828"/>
    </source>
</evidence>
<evidence type="ECO:0000256" key="5">
    <source>
        <dbReference type="ARBA" id="ARBA00022679"/>
    </source>
</evidence>
<keyword evidence="12" id="KW-1185">Reference proteome</keyword>
<dbReference type="InterPro" id="IPR002058">
    <property type="entry name" value="PAP_assoc"/>
</dbReference>
<dbReference type="Pfam" id="PF22600">
    <property type="entry name" value="MTPAP-like_central"/>
    <property type="match status" value="1"/>
</dbReference>
<evidence type="ECO:0000256" key="6">
    <source>
        <dbReference type="ARBA" id="ARBA00022723"/>
    </source>
</evidence>
<keyword evidence="5" id="KW-0808">Transferase</keyword>
<keyword evidence="6" id="KW-0479">Metal-binding</keyword>
<gene>
    <name evidence="11" type="ORF">J3Q64DRAFT_1766525</name>
</gene>
<organism evidence="11 12">
    <name type="scientific">Phycomyces blakesleeanus</name>
    <dbReference type="NCBI Taxonomy" id="4837"/>
    <lineage>
        <taxon>Eukaryota</taxon>
        <taxon>Fungi</taxon>
        <taxon>Fungi incertae sedis</taxon>
        <taxon>Mucoromycota</taxon>
        <taxon>Mucoromycotina</taxon>
        <taxon>Mucoromycetes</taxon>
        <taxon>Mucorales</taxon>
        <taxon>Phycomycetaceae</taxon>
        <taxon>Phycomyces</taxon>
    </lineage>
</organism>
<dbReference type="EMBL" id="JBCLYO010000025">
    <property type="protein sequence ID" value="KAL0078470.1"/>
    <property type="molecule type" value="Genomic_DNA"/>
</dbReference>
<protein>
    <recommendedName>
        <fullName evidence="4">polynucleotide adenylyltransferase</fullName>
        <ecNumber evidence="4">2.7.7.19</ecNumber>
    </recommendedName>
</protein>
<feature type="domain" description="Poly(A) RNA polymerase mitochondrial-like central palm" evidence="10">
    <location>
        <begin position="29"/>
        <end position="157"/>
    </location>
</feature>
<comment type="similarity">
    <text evidence="3">Belongs to the DNA polymerase type-B-like family.</text>
</comment>
<feature type="region of interest" description="Disordered" evidence="8">
    <location>
        <begin position="358"/>
        <end position="378"/>
    </location>
</feature>
<feature type="compositionally biased region" description="Polar residues" evidence="8">
    <location>
        <begin position="628"/>
        <end position="648"/>
    </location>
</feature>
<dbReference type="SUPFAM" id="SSF81631">
    <property type="entry name" value="PAP/OAS1 substrate-binding domain"/>
    <property type="match status" value="1"/>
</dbReference>
<dbReference type="Proteomes" id="UP001448207">
    <property type="component" value="Unassembled WGS sequence"/>
</dbReference>
<evidence type="ECO:0000256" key="7">
    <source>
        <dbReference type="ARBA" id="ARBA00022842"/>
    </source>
</evidence>
<evidence type="ECO:0000256" key="8">
    <source>
        <dbReference type="SAM" id="MobiDB-lite"/>
    </source>
</evidence>
<feature type="domain" description="PAP-associated" evidence="9">
    <location>
        <begin position="241"/>
        <end position="297"/>
    </location>
</feature>
<evidence type="ECO:0000256" key="3">
    <source>
        <dbReference type="ARBA" id="ARBA00008593"/>
    </source>
</evidence>
<evidence type="ECO:0000313" key="12">
    <source>
        <dbReference type="Proteomes" id="UP001448207"/>
    </source>
</evidence>
<comment type="cofactor">
    <cofactor evidence="1">
        <name>Mn(2+)</name>
        <dbReference type="ChEBI" id="CHEBI:29035"/>
    </cofactor>
</comment>
<sequence>MCVSDPYNADSASVPIILDRKYEDNLCVEMLNLFEELLPTRESHNRRMALVRKIERLLNAEWLSQNITVHLFGSSVNDLGTSHSDVDLCITTQWSGLRNIRTLAKLFRKCGMQQVACVPNAKVPIVRLFDPESRLACDINVNNTLAIQNTKMIKTYVAIDTRVRPFTMIIKNWAKQRLLNDAAHGGTLSTYTWTCIVINFLQMRQPPILPVLHQLKKDSSSELFFSNIEKLHGYGEANHESLGGLLFAFFRRYALEFDYDTQVVSARHGTYLTKAEKGWDTGRNVTSFCVEEPFNVTRNLGNSADIESVHGLRLEFKRALDLMLSGASLSTICAPYKRLTFAAIPDIQETLTENLSDNIPTEAATPPLSNPVKKKESKNTNMLNTNTTRSRCIENCFDCRQQNITDDVSGHPIVISPCEITQRPDTFEINHHLSQLSLAPFDPMYTPDPSYSPPYAPSTLHKPRHAHQFNCNCNSRRSPPAMRSSYDYQAKEWSVECILARYSQALPTHPQDMCRPSDSEGSSDSLSVNRVHKRKENLPRDTKAGGYQRHLSAHPPNGFNEWPSIIFSEQSPLSESKNNIDHRPRRWSTQKRRTSHAIEREHSSAKSSIHSELSDNPKGTSKLERVTSRSVEQSTGEILSNNAASNKTYVRRGRHH</sequence>
<accession>A0ABR3AN08</accession>
<comment type="cofactor">
    <cofactor evidence="2">
        <name>Mg(2+)</name>
        <dbReference type="ChEBI" id="CHEBI:18420"/>
    </cofactor>
</comment>
<dbReference type="InterPro" id="IPR043519">
    <property type="entry name" value="NT_sf"/>
</dbReference>
<evidence type="ECO:0000256" key="2">
    <source>
        <dbReference type="ARBA" id="ARBA00001946"/>
    </source>
</evidence>
<reference evidence="11 12" key="1">
    <citation type="submission" date="2024-04" db="EMBL/GenBank/DDBJ databases">
        <title>Symmetric and asymmetric DNA N6-adenine methylation regulates different biological responses in Mucorales.</title>
        <authorList>
            <consortium name="Lawrence Berkeley National Laboratory"/>
            <person name="Lax C."/>
            <person name="Mondo S.J."/>
            <person name="Osorio-Concepcion M."/>
            <person name="Muszewska A."/>
            <person name="Corrochano-Luque M."/>
            <person name="Gutierrez G."/>
            <person name="Riley R."/>
            <person name="Lipzen A."/>
            <person name="Guo J."/>
            <person name="Hundley H."/>
            <person name="Amirebrahimi M."/>
            <person name="Ng V."/>
            <person name="Lorenzo-Gutierrez D."/>
            <person name="Binder U."/>
            <person name="Yang J."/>
            <person name="Song Y."/>
            <person name="Canovas D."/>
            <person name="Navarro E."/>
            <person name="Freitag M."/>
            <person name="Gabaldon T."/>
            <person name="Grigoriev I.V."/>
            <person name="Corrochano L.M."/>
            <person name="Nicolas F.E."/>
            <person name="Garre V."/>
        </authorList>
    </citation>
    <scope>NUCLEOTIDE SEQUENCE [LARGE SCALE GENOMIC DNA]</scope>
    <source>
        <strain evidence="11 12">L51</strain>
    </source>
</reference>
<comment type="caution">
    <text evidence="11">The sequence shown here is derived from an EMBL/GenBank/DDBJ whole genome shotgun (WGS) entry which is preliminary data.</text>
</comment>
<evidence type="ECO:0000313" key="11">
    <source>
        <dbReference type="EMBL" id="KAL0078470.1"/>
    </source>
</evidence>